<evidence type="ECO:0000256" key="1">
    <source>
        <dbReference type="SAM" id="Phobius"/>
    </source>
</evidence>
<proteinExistence type="predicted"/>
<keyword evidence="1" id="KW-0812">Transmembrane</keyword>
<keyword evidence="1" id="KW-0472">Membrane</keyword>
<accession>A0A6C0LSE4</accession>
<organism evidence="2">
    <name type="scientific">viral metagenome</name>
    <dbReference type="NCBI Taxonomy" id="1070528"/>
    <lineage>
        <taxon>unclassified sequences</taxon>
        <taxon>metagenomes</taxon>
        <taxon>organismal metagenomes</taxon>
    </lineage>
</organism>
<keyword evidence="1" id="KW-1133">Transmembrane helix</keyword>
<protein>
    <submittedName>
        <fullName evidence="2">Uncharacterized protein</fullName>
    </submittedName>
</protein>
<dbReference type="AlphaFoldDB" id="A0A6C0LSE4"/>
<dbReference type="EMBL" id="MN740536">
    <property type="protein sequence ID" value="QHU32182.1"/>
    <property type="molecule type" value="Genomic_DNA"/>
</dbReference>
<feature type="transmembrane region" description="Helical" evidence="1">
    <location>
        <begin position="55"/>
        <end position="76"/>
    </location>
</feature>
<name>A0A6C0LSE4_9ZZZZ</name>
<reference evidence="2" key="1">
    <citation type="journal article" date="2020" name="Nature">
        <title>Giant virus diversity and host interactions through global metagenomics.</title>
        <authorList>
            <person name="Schulz F."/>
            <person name="Roux S."/>
            <person name="Paez-Espino D."/>
            <person name="Jungbluth S."/>
            <person name="Walsh D.A."/>
            <person name="Denef V.J."/>
            <person name="McMahon K.D."/>
            <person name="Konstantinidis K.T."/>
            <person name="Eloe-Fadrosh E.A."/>
            <person name="Kyrpides N.C."/>
            <person name="Woyke T."/>
        </authorList>
    </citation>
    <scope>NUCLEOTIDE SEQUENCE</scope>
    <source>
        <strain evidence="2">GVMAG-M-3300027963-9</strain>
    </source>
</reference>
<evidence type="ECO:0000313" key="2">
    <source>
        <dbReference type="EMBL" id="QHU32182.1"/>
    </source>
</evidence>
<sequence>MDASRAQKIAQVLKDTKTLGKEIGKPVGGPAAAAASRAAIEATSRLPTGTMATTIMRYVMYFIATLLAIGLLVLAIDQWITPVFKRLPYSLPGIDKTQAFWSTSSSVQTVTIGVPPSKNTTEPYCTVLEGQEYYAITIDVNIDDEFPQPRIPTTGNTSKERIFFIIGSLASPKLQISLDNSINTVYVKSFSGDLRANPKAALLENVPVHTPFRIGVVVKPTYMEAYLNGKLYSTVQFDASYPALQLKNNDVLLPPSAITINSIAYGKGIQAMNLRTFGYVPSAEELLSRMDTLIEVKSFASTS</sequence>